<dbReference type="RefSeq" id="WP_114828082.1">
    <property type="nucleotide sequence ID" value="NZ_QQTO01000037.1"/>
</dbReference>
<organism evidence="1 2">
    <name type="scientific">Bosea caraganae</name>
    <dbReference type="NCBI Taxonomy" id="2763117"/>
    <lineage>
        <taxon>Bacteria</taxon>
        <taxon>Pseudomonadati</taxon>
        <taxon>Pseudomonadota</taxon>
        <taxon>Alphaproteobacteria</taxon>
        <taxon>Hyphomicrobiales</taxon>
        <taxon>Boseaceae</taxon>
        <taxon>Bosea</taxon>
    </lineage>
</organism>
<evidence type="ECO:0000313" key="1">
    <source>
        <dbReference type="EMBL" id="RDJ27957.1"/>
    </source>
</evidence>
<gene>
    <name evidence="1" type="ORF">DWE98_04955</name>
</gene>
<dbReference type="EMBL" id="QQTP01000002">
    <property type="protein sequence ID" value="RDJ27957.1"/>
    <property type="molecule type" value="Genomic_DNA"/>
</dbReference>
<dbReference type="OrthoDB" id="9777941at2"/>
<comment type="caution">
    <text evidence="1">The sequence shown here is derived from an EMBL/GenBank/DDBJ whole genome shotgun (WGS) entry which is preliminary data.</text>
</comment>
<dbReference type="Proteomes" id="UP000255207">
    <property type="component" value="Unassembled WGS sequence"/>
</dbReference>
<evidence type="ECO:0000313" key="2">
    <source>
        <dbReference type="Proteomes" id="UP000255207"/>
    </source>
</evidence>
<dbReference type="AlphaFoldDB" id="A0A370L9H6"/>
<protein>
    <submittedName>
        <fullName evidence="1">Uncharacterized protein</fullName>
    </submittedName>
</protein>
<sequence length="65" mass="7030">MDIQGVTKANVHEVTKSTKPEVEGLLGHEGKFGEAIGPSNGWAVRVVTTVFNYGESFEDIGWTHA</sequence>
<reference evidence="2" key="1">
    <citation type="submission" date="2018-07" db="EMBL/GenBank/DDBJ databases">
        <authorList>
            <person name="Safronova V.I."/>
            <person name="Chirak E.R."/>
            <person name="Sazanova A.L."/>
        </authorList>
    </citation>
    <scope>NUCLEOTIDE SEQUENCE [LARGE SCALE GENOMIC DNA]</scope>
    <source>
        <strain evidence="2">RCAM04685</strain>
    </source>
</reference>
<accession>A0A370L9H6</accession>
<keyword evidence="2" id="KW-1185">Reference proteome</keyword>
<proteinExistence type="predicted"/>
<name>A0A370L9H6_9HYPH</name>